<evidence type="ECO:0000313" key="1">
    <source>
        <dbReference type="EMBL" id="PIL32893.1"/>
    </source>
</evidence>
<gene>
    <name evidence="1" type="ORF">GSI_05011</name>
</gene>
<dbReference type="EMBL" id="AYKW01000009">
    <property type="protein sequence ID" value="PIL32893.1"/>
    <property type="molecule type" value="Genomic_DNA"/>
</dbReference>
<keyword evidence="2" id="KW-1185">Reference proteome</keyword>
<dbReference type="AlphaFoldDB" id="A0A2G8SGK8"/>
<sequence length="217" mass="23384">MGDTDAPSSQKLPLDVLMEVMAVSQLAAAALMGIYQVLHALGPPYVLIHGVTFCTRSQMASFEAFMLADTTRLAYMRLTSVPTFSTFEVGSGQIVRGAVHPPATTLNTLDRETVSYNPRLLPTIGTLASLKHLHVHGVGLPVSNRNLRELEHGTLHVLTLSISFQTGDGEGVVAEDRLRDTFGALTQRSRSLKVVVNVPSSGFDVLLADREASVEDT</sequence>
<organism evidence="1 2">
    <name type="scientific">Ganoderma sinense ZZ0214-1</name>
    <dbReference type="NCBI Taxonomy" id="1077348"/>
    <lineage>
        <taxon>Eukaryota</taxon>
        <taxon>Fungi</taxon>
        <taxon>Dikarya</taxon>
        <taxon>Basidiomycota</taxon>
        <taxon>Agaricomycotina</taxon>
        <taxon>Agaricomycetes</taxon>
        <taxon>Polyporales</taxon>
        <taxon>Polyporaceae</taxon>
        <taxon>Ganoderma</taxon>
    </lineage>
</organism>
<dbReference type="Proteomes" id="UP000230002">
    <property type="component" value="Unassembled WGS sequence"/>
</dbReference>
<protein>
    <submittedName>
        <fullName evidence="1">Uncharacterized protein</fullName>
    </submittedName>
</protein>
<accession>A0A2G8SGK8</accession>
<name>A0A2G8SGK8_9APHY</name>
<comment type="caution">
    <text evidence="1">The sequence shown here is derived from an EMBL/GenBank/DDBJ whole genome shotgun (WGS) entry which is preliminary data.</text>
</comment>
<evidence type="ECO:0000313" key="2">
    <source>
        <dbReference type="Proteomes" id="UP000230002"/>
    </source>
</evidence>
<proteinExistence type="predicted"/>
<reference evidence="1 2" key="1">
    <citation type="journal article" date="2015" name="Sci. Rep.">
        <title>Chromosome-level genome map provides insights into diverse defense mechanisms in the medicinal fungus Ganoderma sinense.</title>
        <authorList>
            <person name="Zhu Y."/>
            <person name="Xu J."/>
            <person name="Sun C."/>
            <person name="Zhou S."/>
            <person name="Xu H."/>
            <person name="Nelson D.R."/>
            <person name="Qian J."/>
            <person name="Song J."/>
            <person name="Luo H."/>
            <person name="Xiang L."/>
            <person name="Li Y."/>
            <person name="Xu Z."/>
            <person name="Ji A."/>
            <person name="Wang L."/>
            <person name="Lu S."/>
            <person name="Hayward A."/>
            <person name="Sun W."/>
            <person name="Li X."/>
            <person name="Schwartz D.C."/>
            <person name="Wang Y."/>
            <person name="Chen S."/>
        </authorList>
    </citation>
    <scope>NUCLEOTIDE SEQUENCE [LARGE SCALE GENOMIC DNA]</scope>
    <source>
        <strain evidence="1 2">ZZ0214-1</strain>
    </source>
</reference>